<evidence type="ECO:0000259" key="2">
    <source>
        <dbReference type="Pfam" id="PF04892"/>
    </source>
</evidence>
<protein>
    <recommendedName>
        <fullName evidence="2">VanZ-like domain-containing protein</fullName>
    </recommendedName>
</protein>
<evidence type="ECO:0000313" key="3">
    <source>
        <dbReference type="EMBL" id="GIO31268.1"/>
    </source>
</evidence>
<sequence length="311" mass="34709">MEVKQRKIIIAITIFYAIVILYLMFFGFGRIDASKQTHEYTFMWLPDSVFSLRFPRTSDLRFSMIWLFNFSNVAAFIPFGVLIPWLFRLKFLPFISLFLAGILLLETLQALTFLGSFDINDAIQNSIGAAIGYGAMAFGFRASNIWSKLARTGMLAVVLTVAFVGFSEAVTATFAKKEGPAIALTDLPEANGQSSAANHPQPFAIGGEKIVPQLNLYAIEGKKTGSYTYRIGGKEGILAGYYGLPDQASKDGKITIFVNGSERLTVSNENGDNQINEFELPLEKTDELTVTLEGDEKLWDVTFKEMKHWWE</sequence>
<keyword evidence="1" id="KW-0472">Membrane</keyword>
<feature type="domain" description="VanZ-like" evidence="2">
    <location>
        <begin position="14"/>
        <end position="136"/>
    </location>
</feature>
<comment type="caution">
    <text evidence="3">The sequence shown here is derived from an EMBL/GenBank/DDBJ whole genome shotgun (WGS) entry which is preliminary data.</text>
</comment>
<keyword evidence="4" id="KW-1185">Reference proteome</keyword>
<organism evidence="3 4">
    <name type="scientific">Paenibacillus albilobatus</name>
    <dbReference type="NCBI Taxonomy" id="2716884"/>
    <lineage>
        <taxon>Bacteria</taxon>
        <taxon>Bacillati</taxon>
        <taxon>Bacillota</taxon>
        <taxon>Bacilli</taxon>
        <taxon>Bacillales</taxon>
        <taxon>Paenibacillaceae</taxon>
        <taxon>Paenibacillus</taxon>
    </lineage>
</organism>
<evidence type="ECO:0000256" key="1">
    <source>
        <dbReference type="SAM" id="Phobius"/>
    </source>
</evidence>
<dbReference type="Proteomes" id="UP000679779">
    <property type="component" value="Unassembled WGS sequence"/>
</dbReference>
<keyword evidence="1" id="KW-0812">Transmembrane</keyword>
<dbReference type="InterPro" id="IPR006976">
    <property type="entry name" value="VanZ-like"/>
</dbReference>
<keyword evidence="1" id="KW-1133">Transmembrane helix</keyword>
<gene>
    <name evidence="3" type="ORF">J2TS6_24090</name>
</gene>
<accession>A0A919XH34</accession>
<feature type="transmembrane region" description="Helical" evidence="1">
    <location>
        <begin position="64"/>
        <end position="87"/>
    </location>
</feature>
<feature type="transmembrane region" description="Helical" evidence="1">
    <location>
        <begin position="94"/>
        <end position="117"/>
    </location>
</feature>
<evidence type="ECO:0000313" key="4">
    <source>
        <dbReference type="Proteomes" id="UP000679779"/>
    </source>
</evidence>
<dbReference type="EMBL" id="BORQ01000002">
    <property type="protein sequence ID" value="GIO31268.1"/>
    <property type="molecule type" value="Genomic_DNA"/>
</dbReference>
<reference evidence="3" key="1">
    <citation type="submission" date="2021-03" db="EMBL/GenBank/DDBJ databases">
        <title>Antimicrobial resistance genes in bacteria isolated from Japanese honey, and their potential for conferring macrolide and lincosamide resistance in the American foulbrood pathogen Paenibacillus larvae.</title>
        <authorList>
            <person name="Okamoto M."/>
            <person name="Kumagai M."/>
            <person name="Kanamori H."/>
            <person name="Takamatsu D."/>
        </authorList>
    </citation>
    <scope>NUCLEOTIDE SEQUENCE</scope>
    <source>
        <strain evidence="3">J2TS6</strain>
    </source>
</reference>
<dbReference type="RefSeq" id="WP_160044792.1">
    <property type="nucleotide sequence ID" value="NZ_BORQ01000002.1"/>
</dbReference>
<feature type="transmembrane region" description="Helical" evidence="1">
    <location>
        <begin position="154"/>
        <end position="175"/>
    </location>
</feature>
<feature type="transmembrane region" description="Helical" evidence="1">
    <location>
        <begin position="7"/>
        <end position="28"/>
    </location>
</feature>
<dbReference type="Pfam" id="PF04892">
    <property type="entry name" value="VanZ"/>
    <property type="match status" value="1"/>
</dbReference>
<dbReference type="AlphaFoldDB" id="A0A919XH34"/>
<name>A0A919XH34_9BACL</name>
<feature type="transmembrane region" description="Helical" evidence="1">
    <location>
        <begin position="123"/>
        <end position="142"/>
    </location>
</feature>
<proteinExistence type="predicted"/>